<comment type="similarity">
    <text evidence="2">Belongs to the MscS (TC 1.A.23) family.</text>
</comment>
<evidence type="ECO:0000256" key="2">
    <source>
        <dbReference type="ARBA" id="ARBA00008017"/>
    </source>
</evidence>
<dbReference type="InterPro" id="IPR011066">
    <property type="entry name" value="MscS_channel_C_sf"/>
</dbReference>
<keyword evidence="4 8" id="KW-0812">Transmembrane</keyword>
<keyword evidence="9" id="KW-0732">Signal</keyword>
<keyword evidence="5 8" id="KW-1133">Transmembrane helix</keyword>
<feature type="chain" id="PRO_5046362553" evidence="9">
    <location>
        <begin position="36"/>
        <end position="574"/>
    </location>
</feature>
<dbReference type="Gene3D" id="2.30.30.60">
    <property type="match status" value="1"/>
</dbReference>
<dbReference type="PANTHER" id="PTHR30460:SF0">
    <property type="entry name" value="MODERATE CONDUCTANCE MECHANOSENSITIVE CHANNEL YBIO"/>
    <property type="match status" value="1"/>
</dbReference>
<feature type="compositionally biased region" description="Polar residues" evidence="7">
    <location>
        <begin position="538"/>
        <end position="559"/>
    </location>
</feature>
<evidence type="ECO:0000256" key="5">
    <source>
        <dbReference type="ARBA" id="ARBA00022989"/>
    </source>
</evidence>
<organism evidence="12 13">
    <name type="scientific">Almyronema epifaneia S1</name>
    <dbReference type="NCBI Taxonomy" id="2991925"/>
    <lineage>
        <taxon>Bacteria</taxon>
        <taxon>Bacillati</taxon>
        <taxon>Cyanobacteriota</taxon>
        <taxon>Cyanophyceae</taxon>
        <taxon>Nodosilineales</taxon>
        <taxon>Nodosilineaceae</taxon>
        <taxon>Almyronema</taxon>
        <taxon>Almyronema epifaneia</taxon>
    </lineage>
</organism>
<dbReference type="InterPro" id="IPR045276">
    <property type="entry name" value="YbiO_bact"/>
</dbReference>
<dbReference type="Pfam" id="PF21082">
    <property type="entry name" value="MS_channel_3rd"/>
    <property type="match status" value="1"/>
</dbReference>
<dbReference type="Proteomes" id="UP001600165">
    <property type="component" value="Unassembled WGS sequence"/>
</dbReference>
<evidence type="ECO:0000313" key="12">
    <source>
        <dbReference type="EMBL" id="MFE4106030.1"/>
    </source>
</evidence>
<feature type="transmembrane region" description="Helical" evidence="8">
    <location>
        <begin position="229"/>
        <end position="249"/>
    </location>
</feature>
<dbReference type="InterPro" id="IPR011014">
    <property type="entry name" value="MscS_channel_TM-2"/>
</dbReference>
<dbReference type="Gene3D" id="3.30.70.100">
    <property type="match status" value="1"/>
</dbReference>
<dbReference type="SUPFAM" id="SSF50182">
    <property type="entry name" value="Sm-like ribonucleoproteins"/>
    <property type="match status" value="1"/>
</dbReference>
<feature type="domain" description="Mechanosensitive ion channel MscS" evidence="10">
    <location>
        <begin position="362"/>
        <end position="426"/>
    </location>
</feature>
<keyword evidence="13" id="KW-1185">Reference proteome</keyword>
<evidence type="ECO:0000313" key="13">
    <source>
        <dbReference type="Proteomes" id="UP001600165"/>
    </source>
</evidence>
<evidence type="ECO:0000259" key="10">
    <source>
        <dbReference type="Pfam" id="PF00924"/>
    </source>
</evidence>
<dbReference type="InterPro" id="IPR023408">
    <property type="entry name" value="MscS_beta-dom_sf"/>
</dbReference>
<dbReference type="InterPro" id="IPR010920">
    <property type="entry name" value="LSM_dom_sf"/>
</dbReference>
<dbReference type="Pfam" id="PF00924">
    <property type="entry name" value="MS_channel_2nd"/>
    <property type="match status" value="1"/>
</dbReference>
<dbReference type="SUPFAM" id="SSF82861">
    <property type="entry name" value="Mechanosensitive channel protein MscS (YggB), transmembrane region"/>
    <property type="match status" value="1"/>
</dbReference>
<sequence length="574" mass="63868">MLHLLRSHFLQRKVTRLLFISALLIALGMPQSAPAALSPSPLLLQTSSGTTSRTAVSGYSLGWVWLDGYQVFQIAAPQSALSQRQQRIEANLAAIRDDYLQMASPLATLTSSQVDRFEPLSLFVNGLYLFTLTPEDATQQGMTISAIERSLRQQIPQVLARAYEQRQPEYVRRQLIKAALLILVAIAVVGALQQGHEQLFNASLLMIGRRSDQLEPQQRQQLQDLQLRLLPLGQGLILVGTVLWVAGFWPQTRSLQNNFLAIFKLPLIIGIVIGVAYVGIRLSYLLIDRFVNNLTEREGFNRGSRRLQLRISTIASAIKNLANFVWLGIGLFVALAATGINLGVLLASFGLIGLALSLAAQNLIKGAVRGFFIILEDQYAIGDVVAIDQDAGLVENMNLRITQLRDTGGRLITIPTSDINRVANYSQRWSRADLKLPVHYNANIDQMLDLARQVGADMQADSDWQTLILEDPKILGVDDFGDSALIIRVWIKTQPMKQWDVSREYRRRFQLAMQETDTSIPFPQREIWLHPAEAFTVEMNQPKPSSDTAKNNGQAQTEAQPKAVPDSAEAESEV</sequence>
<dbReference type="RefSeq" id="WP_377963388.1">
    <property type="nucleotide sequence ID" value="NZ_JBHZOL010000046.1"/>
</dbReference>
<evidence type="ECO:0000256" key="9">
    <source>
        <dbReference type="SAM" id="SignalP"/>
    </source>
</evidence>
<feature type="region of interest" description="Disordered" evidence="7">
    <location>
        <begin position="538"/>
        <end position="574"/>
    </location>
</feature>
<feature type="transmembrane region" description="Helical" evidence="8">
    <location>
        <begin position="332"/>
        <end position="359"/>
    </location>
</feature>
<evidence type="ECO:0000256" key="4">
    <source>
        <dbReference type="ARBA" id="ARBA00022692"/>
    </source>
</evidence>
<dbReference type="EMBL" id="JBHZOL010000046">
    <property type="protein sequence ID" value="MFE4106030.1"/>
    <property type="molecule type" value="Genomic_DNA"/>
</dbReference>
<dbReference type="InterPro" id="IPR006685">
    <property type="entry name" value="MscS_channel_2nd"/>
</dbReference>
<dbReference type="InterPro" id="IPR049278">
    <property type="entry name" value="MS_channel_C"/>
</dbReference>
<feature type="transmembrane region" description="Helical" evidence="8">
    <location>
        <begin position="175"/>
        <end position="192"/>
    </location>
</feature>
<gene>
    <name evidence="12" type="ORF">ACFVKH_07080</name>
</gene>
<evidence type="ECO:0000256" key="6">
    <source>
        <dbReference type="ARBA" id="ARBA00023136"/>
    </source>
</evidence>
<feature type="domain" description="Mechanosensitive ion channel MscS C-terminal" evidence="11">
    <location>
        <begin position="436"/>
        <end position="510"/>
    </location>
</feature>
<evidence type="ECO:0000256" key="1">
    <source>
        <dbReference type="ARBA" id="ARBA00004651"/>
    </source>
</evidence>
<dbReference type="Gene3D" id="1.10.287.1260">
    <property type="match status" value="1"/>
</dbReference>
<accession>A0ABW6IEH5</accession>
<evidence type="ECO:0000256" key="7">
    <source>
        <dbReference type="SAM" id="MobiDB-lite"/>
    </source>
</evidence>
<evidence type="ECO:0000259" key="11">
    <source>
        <dbReference type="Pfam" id="PF21082"/>
    </source>
</evidence>
<comment type="caution">
    <text evidence="12">The sequence shown here is derived from an EMBL/GenBank/DDBJ whole genome shotgun (WGS) entry which is preliminary data.</text>
</comment>
<keyword evidence="3" id="KW-1003">Cell membrane</keyword>
<comment type="subcellular location">
    <subcellularLocation>
        <location evidence="1">Cell membrane</location>
        <topology evidence="1">Multi-pass membrane protein</topology>
    </subcellularLocation>
</comment>
<feature type="transmembrane region" description="Helical" evidence="8">
    <location>
        <begin position="261"/>
        <end position="287"/>
    </location>
</feature>
<evidence type="ECO:0000256" key="8">
    <source>
        <dbReference type="SAM" id="Phobius"/>
    </source>
</evidence>
<dbReference type="PANTHER" id="PTHR30460">
    <property type="entry name" value="MODERATE CONDUCTANCE MECHANOSENSITIVE CHANNEL YBIO"/>
    <property type="match status" value="1"/>
</dbReference>
<feature type="signal peptide" evidence="9">
    <location>
        <begin position="1"/>
        <end position="35"/>
    </location>
</feature>
<dbReference type="SUPFAM" id="SSF82689">
    <property type="entry name" value="Mechanosensitive channel protein MscS (YggB), C-terminal domain"/>
    <property type="match status" value="1"/>
</dbReference>
<reference evidence="12 13" key="1">
    <citation type="submission" date="2024-10" db="EMBL/GenBank/DDBJ databases">
        <authorList>
            <person name="Ratan Roy A."/>
            <person name="Morales Sandoval P.H."/>
            <person name="De Los Santos Villalobos S."/>
            <person name="Chakraborty S."/>
            <person name="Mukherjee J."/>
        </authorList>
    </citation>
    <scope>NUCLEOTIDE SEQUENCE [LARGE SCALE GENOMIC DNA]</scope>
    <source>
        <strain evidence="12 13">S1</strain>
    </source>
</reference>
<name>A0ABW6IEH5_9CYAN</name>
<protein>
    <submittedName>
        <fullName evidence="12">Mechanosensitive ion channel family protein</fullName>
    </submittedName>
</protein>
<evidence type="ECO:0000256" key="3">
    <source>
        <dbReference type="ARBA" id="ARBA00022475"/>
    </source>
</evidence>
<keyword evidence="6 8" id="KW-0472">Membrane</keyword>
<proteinExistence type="inferred from homology"/>